<keyword evidence="2" id="KW-0808">Transferase</keyword>
<reference evidence="2 3" key="1">
    <citation type="submission" date="2017-03" db="EMBL/GenBank/DDBJ databases">
        <title>Genome sequence of Clostridium chromiireducens DSM 23318.</title>
        <authorList>
            <person name="Poehlein A."/>
            <person name="Daniel R."/>
        </authorList>
    </citation>
    <scope>NUCLEOTIDE SEQUENCE [LARGE SCALE GENOMIC DNA]</scope>
    <source>
        <strain evidence="2 3">DSM 23318</strain>
    </source>
</reference>
<proteinExistence type="predicted"/>
<dbReference type="GO" id="GO:0016740">
    <property type="term" value="F:transferase activity"/>
    <property type="evidence" value="ECO:0007669"/>
    <property type="project" value="UniProtKB-KW"/>
</dbReference>
<organism evidence="2 3">
    <name type="scientific">Clostridium chromiireducens</name>
    <dbReference type="NCBI Taxonomy" id="225345"/>
    <lineage>
        <taxon>Bacteria</taxon>
        <taxon>Bacillati</taxon>
        <taxon>Bacillota</taxon>
        <taxon>Clostridia</taxon>
        <taxon>Eubacteriales</taxon>
        <taxon>Clostridiaceae</taxon>
        <taxon>Clostridium</taxon>
    </lineage>
</organism>
<dbReference type="RefSeq" id="WP_079439935.1">
    <property type="nucleotide sequence ID" value="NZ_MZGT01000027.1"/>
</dbReference>
<evidence type="ECO:0000313" key="2">
    <source>
        <dbReference type="EMBL" id="OPJ61897.1"/>
    </source>
</evidence>
<dbReference type="AlphaFoldDB" id="A0A1V4IQY8"/>
<evidence type="ECO:0000259" key="1">
    <source>
        <dbReference type="Pfam" id="PF04230"/>
    </source>
</evidence>
<dbReference type="EMBL" id="MZGT01000027">
    <property type="protein sequence ID" value="OPJ61897.1"/>
    <property type="molecule type" value="Genomic_DNA"/>
</dbReference>
<evidence type="ECO:0000313" key="3">
    <source>
        <dbReference type="Proteomes" id="UP000191056"/>
    </source>
</evidence>
<sequence length="370" mass="43428">MKIAILTMSNGINYGNRLQNYATQKVLESLGCEVETIRNFTSQKIVDPNTIKERIKEILSDFYYRVPIIELKKMNYVLRERKFNEFTEKYVQQTNYIITKDRIPKGIEKMYDFFVCGSDQVWNPEFDINSEIDFLTFANKGQKIAYAPSFGVSELPMKCINDYKKWIGQIDCLSIREQAGADIIKELTGRDAVVLVDPTLMLTKNEWLLISKKPKLKLPKKYILTYFLGDKSKSAEEKINYIAKKNNLDVINFLDFSNKYIYSLSPHEFIWLFNKCELVYTDSFHGSVFSLIMKKPFIVFDRQDNHTSMNSRLDTLLSLFKMESRREENITNDNQIFNIDFTNVDSILEVERSKAFIYLKDALKLKNDKR</sequence>
<dbReference type="STRING" id="225345.CLCHR_23020"/>
<accession>A0A1V4IQY8</accession>
<gene>
    <name evidence="2" type="ORF">CLCHR_23020</name>
</gene>
<dbReference type="OrthoDB" id="9799278at2"/>
<protein>
    <submittedName>
        <fullName evidence="2">Polysaccharide pyruvyl transferase</fullName>
    </submittedName>
</protein>
<feature type="domain" description="Polysaccharide pyruvyl transferase" evidence="1">
    <location>
        <begin position="13"/>
        <end position="302"/>
    </location>
</feature>
<keyword evidence="3" id="KW-1185">Reference proteome</keyword>
<dbReference type="Proteomes" id="UP000191056">
    <property type="component" value="Unassembled WGS sequence"/>
</dbReference>
<comment type="caution">
    <text evidence="2">The sequence shown here is derived from an EMBL/GenBank/DDBJ whole genome shotgun (WGS) entry which is preliminary data.</text>
</comment>
<dbReference type="Pfam" id="PF04230">
    <property type="entry name" value="PS_pyruv_trans"/>
    <property type="match status" value="1"/>
</dbReference>
<dbReference type="InterPro" id="IPR007345">
    <property type="entry name" value="Polysacch_pyruvyl_Trfase"/>
</dbReference>
<name>A0A1V4IQY8_9CLOT</name>